<protein>
    <recommendedName>
        <fullName evidence="1">Polymerase nucleotidyl transferase domain-containing protein</fullName>
    </recommendedName>
</protein>
<reference evidence="2 3" key="1">
    <citation type="submission" date="2015-08" db="EMBL/GenBank/DDBJ databases">
        <authorList>
            <person name="Babu N.S."/>
            <person name="Beckwith C.J."/>
            <person name="Beseler K.G."/>
            <person name="Brison A."/>
            <person name="Carone J.V."/>
            <person name="Caskin T.P."/>
            <person name="Diamond M."/>
            <person name="Durham M.E."/>
            <person name="Foxe J.M."/>
            <person name="Go M."/>
            <person name="Henderson B.A."/>
            <person name="Jones I.B."/>
            <person name="McGettigan J.A."/>
            <person name="Micheletti S.J."/>
            <person name="Nasrallah M.E."/>
            <person name="Ortiz D."/>
            <person name="Piller C.R."/>
            <person name="Privatt S.R."/>
            <person name="Schneider S.L."/>
            <person name="Sharp S."/>
            <person name="Smith T.C."/>
            <person name="Stanton J.D."/>
            <person name="Ullery H.E."/>
            <person name="Wilson R.J."/>
            <person name="Serrano M.G."/>
            <person name="Buck G."/>
            <person name="Lee V."/>
            <person name="Wang Y."/>
            <person name="Carvalho R."/>
            <person name="Voegtly L."/>
            <person name="Shi R."/>
            <person name="Duckworth R."/>
            <person name="Johnson A."/>
            <person name="Loviza R."/>
            <person name="Walstead R."/>
            <person name="Shah Z."/>
            <person name="Kiflezghi M."/>
            <person name="Wade K."/>
            <person name="Ball S.L."/>
            <person name="Bradley K.W."/>
            <person name="Asai D.J."/>
            <person name="Bowman C.A."/>
            <person name="Russell D.A."/>
            <person name="Pope W.H."/>
            <person name="Jacobs-Sera D."/>
            <person name="Hendrix R.W."/>
            <person name="Hatfull G.F."/>
        </authorList>
    </citation>
    <scope>NUCLEOTIDE SEQUENCE [LARGE SCALE GENOMIC DNA]</scope>
    <source>
        <strain evidence="2 3">DSM 27648</strain>
    </source>
</reference>
<dbReference type="InterPro" id="IPR002934">
    <property type="entry name" value="Polymerase_NTP_transf_dom"/>
</dbReference>
<evidence type="ECO:0000313" key="2">
    <source>
        <dbReference type="EMBL" id="AKV00077.1"/>
    </source>
</evidence>
<dbReference type="CDD" id="cd05403">
    <property type="entry name" value="NT_KNTase_like"/>
    <property type="match status" value="1"/>
</dbReference>
<sequence length="207" mass="23372">MDFDAALVDELRRVHGIHTVILYGSYARGDATSESDIDVAGFADTSEIVRDARIWNGRYLDGFVYPTSKLVAPPVEEMLKFRFARVLCDERDLAKPFLAAVGALDRQGPAPLSEPEARMRRVWAKKMLGRIRRDDIEGRYRRHWLLYQLLEDHFALRGTWYRGPKEALASLRDEAPSTFAAFERALDPASPPEALEALVEHVTVASG</sequence>
<dbReference type="GO" id="GO:0016779">
    <property type="term" value="F:nucleotidyltransferase activity"/>
    <property type="evidence" value="ECO:0007669"/>
    <property type="project" value="InterPro"/>
</dbReference>
<dbReference type="Gene3D" id="3.30.460.10">
    <property type="entry name" value="Beta Polymerase, domain 2"/>
    <property type="match status" value="1"/>
</dbReference>
<dbReference type="Pfam" id="PF01909">
    <property type="entry name" value="NTP_transf_2"/>
    <property type="match status" value="1"/>
</dbReference>
<name>A0A0K1Q350_9BACT</name>
<dbReference type="AlphaFoldDB" id="A0A0K1Q350"/>
<dbReference type="EMBL" id="CP012333">
    <property type="protein sequence ID" value="AKV00077.1"/>
    <property type="molecule type" value="Genomic_DNA"/>
</dbReference>
<feature type="domain" description="Polymerase nucleotidyl transferase" evidence="1">
    <location>
        <begin position="7"/>
        <end position="46"/>
    </location>
</feature>
<dbReference type="SUPFAM" id="SSF81301">
    <property type="entry name" value="Nucleotidyltransferase"/>
    <property type="match status" value="1"/>
</dbReference>
<proteinExistence type="predicted"/>
<dbReference type="OrthoDB" id="1701798at2"/>
<dbReference type="PATRIC" id="fig|1391654.3.peg.6838"/>
<evidence type="ECO:0000259" key="1">
    <source>
        <dbReference type="Pfam" id="PF01909"/>
    </source>
</evidence>
<evidence type="ECO:0000313" key="3">
    <source>
        <dbReference type="Proteomes" id="UP000064967"/>
    </source>
</evidence>
<organism evidence="2 3">
    <name type="scientific">Labilithrix luteola</name>
    <dbReference type="NCBI Taxonomy" id="1391654"/>
    <lineage>
        <taxon>Bacteria</taxon>
        <taxon>Pseudomonadati</taxon>
        <taxon>Myxococcota</taxon>
        <taxon>Polyangia</taxon>
        <taxon>Polyangiales</taxon>
        <taxon>Labilitrichaceae</taxon>
        <taxon>Labilithrix</taxon>
    </lineage>
</organism>
<dbReference type="InterPro" id="IPR043519">
    <property type="entry name" value="NT_sf"/>
</dbReference>
<keyword evidence="3" id="KW-1185">Reference proteome</keyword>
<gene>
    <name evidence="2" type="ORF">AKJ09_06740</name>
</gene>
<dbReference type="KEGG" id="llu:AKJ09_06740"/>
<dbReference type="RefSeq" id="WP_146651434.1">
    <property type="nucleotide sequence ID" value="NZ_CP012333.1"/>
</dbReference>
<accession>A0A0K1Q350</accession>
<dbReference type="Proteomes" id="UP000064967">
    <property type="component" value="Chromosome"/>
</dbReference>